<evidence type="ECO:0000256" key="3">
    <source>
        <dbReference type="ARBA" id="ARBA00022833"/>
    </source>
</evidence>
<dbReference type="InterPro" id="IPR002219">
    <property type="entry name" value="PKC_DAG/PE"/>
</dbReference>
<dbReference type="Pfam" id="PF03107">
    <property type="entry name" value="C1_2"/>
    <property type="match status" value="3"/>
</dbReference>
<gene>
    <name evidence="6" type="primary">LOC104758330</name>
</gene>
<feature type="domain" description="Phorbol-ester/DAG-type" evidence="4">
    <location>
        <begin position="179"/>
        <end position="223"/>
    </location>
</feature>
<dbReference type="InterPro" id="IPR053192">
    <property type="entry name" value="Vacuole_Formation_Reg"/>
</dbReference>
<dbReference type="Proteomes" id="UP000694864">
    <property type="component" value="Chromosome 17"/>
</dbReference>
<organism evidence="5 6">
    <name type="scientific">Camelina sativa</name>
    <name type="common">False flax</name>
    <name type="synonym">Myagrum sativum</name>
    <dbReference type="NCBI Taxonomy" id="90675"/>
    <lineage>
        <taxon>Eukaryota</taxon>
        <taxon>Viridiplantae</taxon>
        <taxon>Streptophyta</taxon>
        <taxon>Embryophyta</taxon>
        <taxon>Tracheophyta</taxon>
        <taxon>Spermatophyta</taxon>
        <taxon>Magnoliopsida</taxon>
        <taxon>eudicotyledons</taxon>
        <taxon>Gunneridae</taxon>
        <taxon>Pentapetalae</taxon>
        <taxon>rosids</taxon>
        <taxon>malvids</taxon>
        <taxon>Brassicales</taxon>
        <taxon>Brassicaceae</taxon>
        <taxon>Camelineae</taxon>
        <taxon>Camelina</taxon>
    </lineage>
</organism>
<dbReference type="RefSeq" id="XP_010479472.1">
    <property type="nucleotide sequence ID" value="XM_010481170.2"/>
</dbReference>
<accession>A0ABM0X238</accession>
<dbReference type="SUPFAM" id="SSF57889">
    <property type="entry name" value="Cysteine-rich domain"/>
    <property type="match status" value="3"/>
</dbReference>
<evidence type="ECO:0000313" key="5">
    <source>
        <dbReference type="Proteomes" id="UP000694864"/>
    </source>
</evidence>
<name>A0ABM0X238_CAMSA</name>
<dbReference type="InterPro" id="IPR004146">
    <property type="entry name" value="DC1"/>
</dbReference>
<evidence type="ECO:0000256" key="1">
    <source>
        <dbReference type="ARBA" id="ARBA00022723"/>
    </source>
</evidence>
<dbReference type="PANTHER" id="PTHR32410:SF210">
    <property type="entry name" value="CYSTEINE_HISTIDINE-RICH C1 DOMAIN FAMILY PROTEIN"/>
    <property type="match status" value="1"/>
</dbReference>
<evidence type="ECO:0000256" key="2">
    <source>
        <dbReference type="ARBA" id="ARBA00022737"/>
    </source>
</evidence>
<protein>
    <submittedName>
        <fullName evidence="6">Uncharacterized protein LOC104758330 isoform X2</fullName>
    </submittedName>
</protein>
<keyword evidence="5" id="KW-1185">Reference proteome</keyword>
<sequence>MGRSKSKSLCRMSDVAKPHKLSRRWDPPLTVCISCKGQQYVGNRRGNYYYCATCDVEFHEGCHLFPPEIRHPFHLHHPLTLTFLDHDLDSSEIPEIWFGLTLDFYKVKSEGDEEEECASASDGNHSRCKSCRENITYNSDIKYVRFSDITYYHCSVCNFSLHSLCVKDSPPLTIKNLKSHDHTLTLFPRKLPLPCDACGFSLDARNDSVYSCLICNYMVHRRCIYLPRVIKITRHQHRLSYTSSLVPSGDELSCGVCRKLVDVNYGQFSCNKGCHYAVHSKCATNNEVWDGKDLEGVPEEEEEDVEPFVRTDEETIQHFSHDHHYLKIHHANDNHGNKFCEACILPITVSDSFYSCVQCDFVLHETCACLPRIKHHPLHKHPLTLYHLQYPHIKELQSKYYDLGFFVCNGCGRKCCGFMYTCCEKDCVFQLDARCASLPDPIIHDCHPHKHPLFFNLTEGPFCVLLVLPYLW</sequence>
<keyword evidence="1" id="KW-0479">Metal-binding</keyword>
<evidence type="ECO:0000259" key="4">
    <source>
        <dbReference type="PROSITE" id="PS50081"/>
    </source>
</evidence>
<dbReference type="PROSITE" id="PS50081">
    <property type="entry name" value="ZF_DAG_PE_2"/>
    <property type="match status" value="1"/>
</dbReference>
<dbReference type="GeneID" id="104758330"/>
<reference evidence="5" key="1">
    <citation type="journal article" date="2014" name="Nat. Commun.">
        <title>The emerging biofuel crop Camelina sativa retains a highly undifferentiated hexaploid genome structure.</title>
        <authorList>
            <person name="Kagale S."/>
            <person name="Koh C."/>
            <person name="Nixon J."/>
            <person name="Bollina V."/>
            <person name="Clarke W.E."/>
            <person name="Tuteja R."/>
            <person name="Spillane C."/>
            <person name="Robinson S.J."/>
            <person name="Links M.G."/>
            <person name="Clarke C."/>
            <person name="Higgins E.E."/>
            <person name="Huebert T."/>
            <person name="Sharpe A.G."/>
            <person name="Parkin I.A."/>
        </authorList>
    </citation>
    <scope>NUCLEOTIDE SEQUENCE [LARGE SCALE GENOMIC DNA]</scope>
    <source>
        <strain evidence="5">cv. DH55</strain>
    </source>
</reference>
<proteinExistence type="predicted"/>
<evidence type="ECO:0000313" key="6">
    <source>
        <dbReference type="RefSeq" id="XP_010479472.1"/>
    </source>
</evidence>
<keyword evidence="3" id="KW-0862">Zinc</keyword>
<dbReference type="Gene3D" id="3.30.60.20">
    <property type="match status" value="1"/>
</dbReference>
<keyword evidence="2" id="KW-0677">Repeat</keyword>
<dbReference type="InterPro" id="IPR046349">
    <property type="entry name" value="C1-like_sf"/>
</dbReference>
<dbReference type="PANTHER" id="PTHR32410">
    <property type="entry name" value="CYSTEINE/HISTIDINE-RICH C1 DOMAIN FAMILY PROTEIN"/>
    <property type="match status" value="1"/>
</dbReference>
<reference evidence="6" key="2">
    <citation type="submission" date="2025-08" db="UniProtKB">
        <authorList>
            <consortium name="RefSeq"/>
        </authorList>
    </citation>
    <scope>IDENTIFICATION</scope>
    <source>
        <tissue evidence="6">Leaf</tissue>
    </source>
</reference>